<evidence type="ECO:0000259" key="1">
    <source>
        <dbReference type="PROSITE" id="PS50878"/>
    </source>
</evidence>
<dbReference type="InterPro" id="IPR043502">
    <property type="entry name" value="DNA/RNA_pol_sf"/>
</dbReference>
<name>A0A3L8D5A4_OOCBI</name>
<protein>
    <recommendedName>
        <fullName evidence="1">Reverse transcriptase domain-containing protein</fullName>
    </recommendedName>
</protein>
<dbReference type="OrthoDB" id="7687729at2759"/>
<dbReference type="PANTHER" id="PTHR21301:SF10">
    <property type="entry name" value="REVERSE TRANSCRIPTASE DOMAIN-CONTAINING PROTEIN"/>
    <property type="match status" value="1"/>
</dbReference>
<feature type="domain" description="Reverse transcriptase" evidence="1">
    <location>
        <begin position="1"/>
        <end position="231"/>
    </location>
</feature>
<dbReference type="SUPFAM" id="SSF56672">
    <property type="entry name" value="DNA/RNA polymerases"/>
    <property type="match status" value="1"/>
</dbReference>
<dbReference type="Proteomes" id="UP000279307">
    <property type="component" value="Chromosome 13"/>
</dbReference>
<evidence type="ECO:0000313" key="2">
    <source>
        <dbReference type="EMBL" id="RLU15331.1"/>
    </source>
</evidence>
<accession>A0A3L8D5A4</accession>
<dbReference type="PANTHER" id="PTHR21301">
    <property type="entry name" value="REVERSE TRANSCRIPTASE"/>
    <property type="match status" value="1"/>
</dbReference>
<proteinExistence type="predicted"/>
<dbReference type="InterPro" id="IPR058912">
    <property type="entry name" value="HTH_animal"/>
</dbReference>
<dbReference type="GO" id="GO:0071897">
    <property type="term" value="P:DNA biosynthetic process"/>
    <property type="evidence" value="ECO:0007669"/>
    <property type="project" value="UniProtKB-ARBA"/>
</dbReference>
<comment type="caution">
    <text evidence="2">The sequence shown here is derived from an EMBL/GenBank/DDBJ whole genome shotgun (WGS) entry which is preliminary data.</text>
</comment>
<dbReference type="Pfam" id="PF26215">
    <property type="entry name" value="HTH_animal"/>
    <property type="match status" value="1"/>
</dbReference>
<sequence length="335" mass="38358">MHKPGYPLRIIVSSIGSLTHMVASFIHGILKRSVPKPSSSILDGWTFVKQISGKEINSDSILVSLDVVSLFTNVPKELVMAAIEKRWRFISVNCKFSLDQFKYAVDLILGSTSFSFNGQFYDQIFGSPMGSPLSPILTDMVMEDLEVHCLGLLDFTVPVFYRYVDDVFTILPRDRLHDVLNVFNGYHPRLRFTYEIETNNMLSFLDATVIRDDNVLITNWYQKPTFSGRYVNFLSNHCVKHKIGIVKSLVDRALILSDVKFHESNIALVRGILIDNGYPPHFIDKHIKIRIREIRLRESDSNNDNKARASNCDNNKNYIKIPYVKNVSETLMKSM</sequence>
<evidence type="ECO:0000313" key="3">
    <source>
        <dbReference type="Proteomes" id="UP000279307"/>
    </source>
</evidence>
<dbReference type="InterPro" id="IPR000477">
    <property type="entry name" value="RT_dom"/>
</dbReference>
<dbReference type="EMBL" id="QOIP01000013">
    <property type="protein sequence ID" value="RLU15331.1"/>
    <property type="molecule type" value="Genomic_DNA"/>
</dbReference>
<dbReference type="PROSITE" id="PS50878">
    <property type="entry name" value="RT_POL"/>
    <property type="match status" value="1"/>
</dbReference>
<gene>
    <name evidence="2" type="ORF">DMN91_012325</name>
</gene>
<dbReference type="AlphaFoldDB" id="A0A3L8D5A4"/>
<organism evidence="2 3">
    <name type="scientific">Ooceraea biroi</name>
    <name type="common">Clonal raider ant</name>
    <name type="synonym">Cerapachys biroi</name>
    <dbReference type="NCBI Taxonomy" id="2015173"/>
    <lineage>
        <taxon>Eukaryota</taxon>
        <taxon>Metazoa</taxon>
        <taxon>Ecdysozoa</taxon>
        <taxon>Arthropoda</taxon>
        <taxon>Hexapoda</taxon>
        <taxon>Insecta</taxon>
        <taxon>Pterygota</taxon>
        <taxon>Neoptera</taxon>
        <taxon>Endopterygota</taxon>
        <taxon>Hymenoptera</taxon>
        <taxon>Apocrita</taxon>
        <taxon>Aculeata</taxon>
        <taxon>Formicoidea</taxon>
        <taxon>Formicidae</taxon>
        <taxon>Dorylinae</taxon>
        <taxon>Ooceraea</taxon>
    </lineage>
</organism>
<reference evidence="2 3" key="1">
    <citation type="journal article" date="2018" name="Genome Res.">
        <title>The genomic architecture and molecular evolution of ant odorant receptors.</title>
        <authorList>
            <person name="McKenzie S.K."/>
            <person name="Kronauer D.J.C."/>
        </authorList>
    </citation>
    <scope>NUCLEOTIDE SEQUENCE [LARGE SCALE GENOMIC DNA]</scope>
    <source>
        <strain evidence="2">Clonal line C1</strain>
    </source>
</reference>